<protein>
    <recommendedName>
        <fullName evidence="3">DUF2914 domain-containing protein</fullName>
    </recommendedName>
</protein>
<feature type="transmembrane region" description="Helical" evidence="2">
    <location>
        <begin position="31"/>
        <end position="50"/>
    </location>
</feature>
<keyword evidence="5" id="KW-1185">Reference proteome</keyword>
<evidence type="ECO:0000256" key="1">
    <source>
        <dbReference type="SAM" id="MobiDB-lite"/>
    </source>
</evidence>
<evidence type="ECO:0000256" key="2">
    <source>
        <dbReference type="SAM" id="Phobius"/>
    </source>
</evidence>
<evidence type="ECO:0000313" key="5">
    <source>
        <dbReference type="Proteomes" id="UP001152447"/>
    </source>
</evidence>
<keyword evidence="2" id="KW-0472">Membrane</keyword>
<dbReference type="RefSeq" id="WP_262976369.1">
    <property type="nucleotide sequence ID" value="NZ_CAMAPB010000012.1"/>
</dbReference>
<gene>
    <name evidence="4" type="ORF">PSEHALCIP103_01174</name>
</gene>
<proteinExistence type="predicted"/>
<reference evidence="4" key="1">
    <citation type="submission" date="2022-07" db="EMBL/GenBank/DDBJ databases">
        <authorList>
            <person name="Criscuolo A."/>
        </authorList>
    </citation>
    <scope>NUCLEOTIDE SEQUENCE</scope>
    <source>
        <strain evidence="4">CIP103197</strain>
    </source>
</reference>
<dbReference type="EMBL" id="CAMAPB010000012">
    <property type="protein sequence ID" value="CAH9055126.1"/>
    <property type="molecule type" value="Genomic_DNA"/>
</dbReference>
<sequence>MSQKIVITANVKREPQVSEPSVSYEWHWRRIVSISMLVIMTSAAVIYGLSSAVNADQGAPHPNEQLDFIEQQTAIVSLSDDTAASAESENATDADEELLSSVAIAAPKILSPDEQKPAPITEQVTSEPEVQQSIIEQEVEPTLTAEPEEAAMAATDNQTPETETASEKLAEQKVFAESAQVASVAIGAKIDTATISRAVLTRSVSNREPTNVFAADVRLSQFEESLSFFSELKNLQGQQVKHIWLFEGEVMAEVSLKVTSPRYRTYSTKNIMDSQLGNWRVDVVDERGLLIAQKEFRILAD</sequence>
<dbReference type="Pfam" id="PF11141">
    <property type="entry name" value="DUF2914"/>
    <property type="match status" value="1"/>
</dbReference>
<accession>A0A9W4QVH3</accession>
<organism evidence="4 5">
    <name type="scientific">Pseudoalteromonas haloplanktis</name>
    <name type="common">Alteromonas haloplanktis</name>
    <dbReference type="NCBI Taxonomy" id="228"/>
    <lineage>
        <taxon>Bacteria</taxon>
        <taxon>Pseudomonadati</taxon>
        <taxon>Pseudomonadota</taxon>
        <taxon>Gammaproteobacteria</taxon>
        <taxon>Alteromonadales</taxon>
        <taxon>Pseudoalteromonadaceae</taxon>
        <taxon>Pseudoalteromonas</taxon>
    </lineage>
</organism>
<evidence type="ECO:0000259" key="3">
    <source>
        <dbReference type="Pfam" id="PF11141"/>
    </source>
</evidence>
<dbReference type="AlphaFoldDB" id="A0A9W4QVH3"/>
<feature type="region of interest" description="Disordered" evidence="1">
    <location>
        <begin position="110"/>
        <end position="131"/>
    </location>
</feature>
<evidence type="ECO:0000313" key="4">
    <source>
        <dbReference type="EMBL" id="CAH9055126.1"/>
    </source>
</evidence>
<dbReference type="InterPro" id="IPR022606">
    <property type="entry name" value="DUF2914"/>
</dbReference>
<keyword evidence="2" id="KW-0812">Transmembrane</keyword>
<name>A0A9W4QVH3_PSEHA</name>
<dbReference type="Proteomes" id="UP001152447">
    <property type="component" value="Unassembled WGS sequence"/>
</dbReference>
<comment type="caution">
    <text evidence="4">The sequence shown here is derived from an EMBL/GenBank/DDBJ whole genome shotgun (WGS) entry which is preliminary data.</text>
</comment>
<keyword evidence="2" id="KW-1133">Transmembrane helix</keyword>
<feature type="domain" description="DUF2914" evidence="3">
    <location>
        <begin position="238"/>
        <end position="298"/>
    </location>
</feature>